<dbReference type="EMBL" id="SEKV01000765">
    <property type="protein sequence ID" value="TFY53874.1"/>
    <property type="molecule type" value="Genomic_DNA"/>
</dbReference>
<name>A0A4Y9XUC7_9APHY</name>
<feature type="region of interest" description="Disordered" evidence="1">
    <location>
        <begin position="1"/>
        <end position="30"/>
    </location>
</feature>
<sequence>MNANTAYRYPLPPAAPWPQSPMPSSVRPSFVPPASIASAATAGYDYHARADDVPGQSHLSTPVAIAPLYPAEDYNSTDVEGEIGETGFGSTFSASIRGKRLRPLYPPTPAPATSFAVRAPPVIAAPSTVDPATGKPLTAAPAHPAKRRRIEPSTMPIEEAIQMSSQISDKDVSKHLECILIRIDHRRKGYRPTIQDGTTFEADTNASASSSATTATPTNTGPNASDGVAYESWRHSAGPEHKMDAGANPPVQKLQLFSVEFDVEGTRRIVRIPDDDDEPEELRHSFSPDTYELDLHRPEDVSPALSAASGSTPQVPVDEPFFLRTLQHAPLEAERSMVPVHWQGIRGDAIQNTHVSAGLSAGITQGASRVDPPLPFGSAEVAEWNFDPSIHQLLAENTVDSLPFHRADWSYGSVANDPLGGAFVSFGGLPANAMLNPTSPAVVLDDVFFAELNAQMNAPAQRILSDSQSGPTASLRYNFNNSDESSAWSPTSTTPESCEPGSESEYALAIPSTATNTENVDPRSASPSSAHSIVDIKEAAWLSVEFLQGFEATAYL</sequence>
<evidence type="ECO:0000256" key="1">
    <source>
        <dbReference type="SAM" id="MobiDB-lite"/>
    </source>
</evidence>
<gene>
    <name evidence="2" type="ORF">EVJ58_g9196</name>
</gene>
<feature type="region of interest" description="Disordered" evidence="1">
    <location>
        <begin position="483"/>
        <end position="502"/>
    </location>
</feature>
<feature type="compositionally biased region" description="Polar residues" evidence="1">
    <location>
        <begin position="483"/>
        <end position="496"/>
    </location>
</feature>
<proteinExistence type="predicted"/>
<dbReference type="Proteomes" id="UP000298390">
    <property type="component" value="Unassembled WGS sequence"/>
</dbReference>
<reference evidence="2 3" key="1">
    <citation type="submission" date="2019-01" db="EMBL/GenBank/DDBJ databases">
        <title>Genome sequencing of the rare red list fungi Fomitopsis rosea.</title>
        <authorList>
            <person name="Buettner E."/>
            <person name="Kellner H."/>
        </authorList>
    </citation>
    <scope>NUCLEOTIDE SEQUENCE [LARGE SCALE GENOMIC DNA]</scope>
    <source>
        <strain evidence="2 3">DSM 105464</strain>
    </source>
</reference>
<dbReference type="AlphaFoldDB" id="A0A4Y9XUC7"/>
<comment type="caution">
    <text evidence="2">The sequence shown here is derived from an EMBL/GenBank/DDBJ whole genome shotgun (WGS) entry which is preliminary data.</text>
</comment>
<protein>
    <submittedName>
        <fullName evidence="2">Uncharacterized protein</fullName>
    </submittedName>
</protein>
<feature type="compositionally biased region" description="Low complexity" evidence="1">
    <location>
        <begin position="204"/>
        <end position="225"/>
    </location>
</feature>
<evidence type="ECO:0000313" key="2">
    <source>
        <dbReference type="EMBL" id="TFY53874.1"/>
    </source>
</evidence>
<organism evidence="2 3">
    <name type="scientific">Rhodofomes roseus</name>
    <dbReference type="NCBI Taxonomy" id="34475"/>
    <lineage>
        <taxon>Eukaryota</taxon>
        <taxon>Fungi</taxon>
        <taxon>Dikarya</taxon>
        <taxon>Basidiomycota</taxon>
        <taxon>Agaricomycotina</taxon>
        <taxon>Agaricomycetes</taxon>
        <taxon>Polyporales</taxon>
        <taxon>Rhodofomes</taxon>
    </lineage>
</organism>
<feature type="compositionally biased region" description="Pro residues" evidence="1">
    <location>
        <begin position="10"/>
        <end position="21"/>
    </location>
</feature>
<feature type="region of interest" description="Disordered" evidence="1">
    <location>
        <begin position="192"/>
        <end position="229"/>
    </location>
</feature>
<accession>A0A4Y9XUC7</accession>
<feature type="region of interest" description="Disordered" evidence="1">
    <location>
        <begin position="127"/>
        <end position="147"/>
    </location>
</feature>
<evidence type="ECO:0000313" key="3">
    <source>
        <dbReference type="Proteomes" id="UP000298390"/>
    </source>
</evidence>